<feature type="transmembrane region" description="Helical" evidence="7">
    <location>
        <begin position="266"/>
        <end position="288"/>
    </location>
</feature>
<feature type="transmembrane region" description="Helical" evidence="7">
    <location>
        <begin position="111"/>
        <end position="131"/>
    </location>
</feature>
<evidence type="ECO:0000256" key="2">
    <source>
        <dbReference type="ARBA" id="ARBA00022692"/>
    </source>
</evidence>
<feature type="region of interest" description="Disordered" evidence="6">
    <location>
        <begin position="386"/>
        <end position="410"/>
    </location>
</feature>
<comment type="subcellular location">
    <subcellularLocation>
        <location evidence="1">Membrane</location>
        <topology evidence="1">Multi-pass membrane protein</topology>
    </subcellularLocation>
</comment>
<sequence>MEWHRNTGDHLALPDRRQLGMESPRALKPYISLSGCRTEWFFFFHFTFFSLRRCWEILVAMVDEQNSMNSREDRGTMILEVNAACLGCTILFVSLRSYTKVSVKALGTDDVLICFAALCSVGLFVAGFYAMKYGMGRHVGTISPEELVMYTKMAWISELIYCVSISLVKASLLALYLHLSPSRAYRSLSYISLVLVAGHFISGLTVTAFQCTPVPYLWDKTIKGRCIQTGVFYFINAGLNVFTDVLIFALPMPMLWGIGLPNRQKLGLCVVFSLGALACAASVVRLLYLSDLLDSHDPTWTIVSSFNWSVIELHAAILAACIPSFKILIKRHFPNLLGVSCHYPHSTPSGMRIKTKLGRHTHYRVRHHMSYALGGMDNREHTTNHIEGGGGVDGGGGFGDKDRDDGGGMMAVGGDGESEILFIEVPDGGIIKTTEVEVRVVERG</sequence>
<feature type="compositionally biased region" description="Gly residues" evidence="6">
    <location>
        <begin position="387"/>
        <end position="398"/>
    </location>
</feature>
<evidence type="ECO:0000256" key="1">
    <source>
        <dbReference type="ARBA" id="ARBA00004141"/>
    </source>
</evidence>
<dbReference type="PANTHER" id="PTHR33048:SF114">
    <property type="entry name" value="MEMBRANE PROTEIN PTH11-LIKE, PUTATIVE (AFU_ORTHOLOGUE AFUA_7G06620)-RELATED"/>
    <property type="match status" value="1"/>
</dbReference>
<dbReference type="EMBL" id="NESQ01000004">
    <property type="protein sequence ID" value="PUU84122.1"/>
    <property type="molecule type" value="Genomic_DNA"/>
</dbReference>
<dbReference type="Proteomes" id="UP000244722">
    <property type="component" value="Unassembled WGS sequence"/>
</dbReference>
<dbReference type="Pfam" id="PF20684">
    <property type="entry name" value="Fung_rhodopsin"/>
    <property type="match status" value="1"/>
</dbReference>
<protein>
    <recommendedName>
        <fullName evidence="8">Rhodopsin domain-containing protein</fullName>
    </recommendedName>
</protein>
<dbReference type="InterPro" id="IPR049326">
    <property type="entry name" value="Rhodopsin_dom_fungi"/>
</dbReference>
<feature type="transmembrane region" description="Helical" evidence="7">
    <location>
        <begin position="81"/>
        <end position="99"/>
    </location>
</feature>
<feature type="transmembrane region" description="Helical" evidence="7">
    <location>
        <begin position="230"/>
        <end position="254"/>
    </location>
</feature>
<evidence type="ECO:0000313" key="10">
    <source>
        <dbReference type="Proteomes" id="UP000244722"/>
    </source>
</evidence>
<dbReference type="PANTHER" id="PTHR33048">
    <property type="entry name" value="PTH11-LIKE INTEGRAL MEMBRANE PROTEIN (AFU_ORTHOLOGUE AFUA_5G11245)"/>
    <property type="match status" value="1"/>
</dbReference>
<evidence type="ECO:0000256" key="4">
    <source>
        <dbReference type="ARBA" id="ARBA00023136"/>
    </source>
</evidence>
<feature type="transmembrane region" description="Helical" evidence="7">
    <location>
        <begin position="308"/>
        <end position="329"/>
    </location>
</feature>
<keyword evidence="4 7" id="KW-0472">Membrane</keyword>
<accession>A0A2T7A8U2</accession>
<feature type="domain" description="Rhodopsin" evidence="8">
    <location>
        <begin position="95"/>
        <end position="331"/>
    </location>
</feature>
<evidence type="ECO:0000256" key="6">
    <source>
        <dbReference type="SAM" id="MobiDB-lite"/>
    </source>
</evidence>
<evidence type="ECO:0000259" key="8">
    <source>
        <dbReference type="Pfam" id="PF20684"/>
    </source>
</evidence>
<dbReference type="GO" id="GO:0016020">
    <property type="term" value="C:membrane"/>
    <property type="evidence" value="ECO:0007669"/>
    <property type="project" value="UniProtKB-SubCell"/>
</dbReference>
<dbReference type="OrthoDB" id="5393606at2759"/>
<comment type="similarity">
    <text evidence="5">Belongs to the SAT4 family.</text>
</comment>
<evidence type="ECO:0000256" key="7">
    <source>
        <dbReference type="SAM" id="Phobius"/>
    </source>
</evidence>
<comment type="caution">
    <text evidence="9">The sequence shown here is derived from an EMBL/GenBank/DDBJ whole genome shotgun (WGS) entry which is preliminary data.</text>
</comment>
<feature type="transmembrane region" description="Helical" evidence="7">
    <location>
        <begin position="153"/>
        <end position="176"/>
    </location>
</feature>
<keyword evidence="2 7" id="KW-0812">Transmembrane</keyword>
<gene>
    <name evidence="9" type="ORF">B9Z19DRAFT_565902</name>
</gene>
<feature type="transmembrane region" description="Helical" evidence="7">
    <location>
        <begin position="188"/>
        <end position="210"/>
    </location>
</feature>
<dbReference type="STRING" id="42251.A0A2T7A8U2"/>
<proteinExistence type="inferred from homology"/>
<reference evidence="9 10" key="1">
    <citation type="submission" date="2017-04" db="EMBL/GenBank/DDBJ databases">
        <title>Draft genome sequence of Tuber borchii Vittad., a whitish edible truffle.</title>
        <authorList>
            <consortium name="DOE Joint Genome Institute"/>
            <person name="Murat C."/>
            <person name="Kuo A."/>
            <person name="Barry K.W."/>
            <person name="Clum A."/>
            <person name="Dockter R.B."/>
            <person name="Fauchery L."/>
            <person name="Iotti M."/>
            <person name="Kohler A."/>
            <person name="Labutti K."/>
            <person name="Lindquist E.A."/>
            <person name="Lipzen A."/>
            <person name="Ohm R.A."/>
            <person name="Wang M."/>
            <person name="Grigoriev I.V."/>
            <person name="Zambonelli A."/>
            <person name="Martin F.M."/>
        </authorList>
    </citation>
    <scope>NUCLEOTIDE SEQUENCE [LARGE SCALE GENOMIC DNA]</scope>
    <source>
        <strain evidence="9 10">Tbo3840</strain>
    </source>
</reference>
<dbReference type="AlphaFoldDB" id="A0A2T7A8U2"/>
<keyword evidence="3 7" id="KW-1133">Transmembrane helix</keyword>
<evidence type="ECO:0000256" key="5">
    <source>
        <dbReference type="ARBA" id="ARBA00038359"/>
    </source>
</evidence>
<evidence type="ECO:0000313" key="9">
    <source>
        <dbReference type="EMBL" id="PUU84122.1"/>
    </source>
</evidence>
<dbReference type="InterPro" id="IPR052337">
    <property type="entry name" value="SAT4-like"/>
</dbReference>
<organism evidence="9 10">
    <name type="scientific">Tuber borchii</name>
    <name type="common">White truffle</name>
    <dbReference type="NCBI Taxonomy" id="42251"/>
    <lineage>
        <taxon>Eukaryota</taxon>
        <taxon>Fungi</taxon>
        <taxon>Dikarya</taxon>
        <taxon>Ascomycota</taxon>
        <taxon>Pezizomycotina</taxon>
        <taxon>Pezizomycetes</taxon>
        <taxon>Pezizales</taxon>
        <taxon>Tuberaceae</taxon>
        <taxon>Tuber</taxon>
    </lineage>
</organism>
<keyword evidence="10" id="KW-1185">Reference proteome</keyword>
<evidence type="ECO:0000256" key="3">
    <source>
        <dbReference type="ARBA" id="ARBA00022989"/>
    </source>
</evidence>
<name>A0A2T7A8U2_TUBBO</name>